<keyword evidence="8" id="KW-0479">Metal-binding</keyword>
<evidence type="ECO:0000256" key="6">
    <source>
        <dbReference type="ARBA" id="ARBA00016853"/>
    </source>
</evidence>
<keyword evidence="10" id="KW-0862">Zinc</keyword>
<keyword evidence="11" id="KW-0170">Cobalt</keyword>
<sequence length="369" mass="40123">MQNILRCNTTNPPGNEAVLAEKIKKWLVDEEISCQIDEFELNRANLIFEIKGAAEGAKLLVTGHLDTVPPGNCPWQHDPFGAEIEDGLIYGRGASDMKGSVAAMLYAIIRMKRKGIVPKQDMLFLGTAGEEMFCQGALHFVDKNGMENIGAVLVGEPSNGDLLLAHKGAAWLEVTTYGKTAHGSMPNLGVNAVMSMNAFLTALSGQSFQAAEHPLLGLPTISVNKIEGGVAINVVPDYCNCKIDIRTIPGQTEDDVKILIEKAMAEAAECCPGFKADYNFLCSLPSVGCIPNDKIIDCAVKCADREIIQRGVNYFTDASALIGKSQMPLIIYGPGDDKQAHQPDEHLSMAKYFEAIEFYEKFLTDYSIK</sequence>
<evidence type="ECO:0000256" key="2">
    <source>
        <dbReference type="ARBA" id="ARBA00001947"/>
    </source>
</evidence>
<accession>A0A644YFH0</accession>
<dbReference type="SUPFAM" id="SSF53187">
    <property type="entry name" value="Zn-dependent exopeptidases"/>
    <property type="match status" value="1"/>
</dbReference>
<dbReference type="PANTHER" id="PTHR43808:SF8">
    <property type="entry name" value="PEPTIDASE M20 DIMERISATION DOMAIN-CONTAINING PROTEIN"/>
    <property type="match status" value="1"/>
</dbReference>
<dbReference type="Gene3D" id="3.40.630.10">
    <property type="entry name" value="Zn peptidases"/>
    <property type="match status" value="2"/>
</dbReference>
<dbReference type="PROSITE" id="PS00758">
    <property type="entry name" value="ARGE_DAPE_CPG2_1"/>
    <property type="match status" value="1"/>
</dbReference>
<dbReference type="AlphaFoldDB" id="A0A644YFH0"/>
<dbReference type="InterPro" id="IPR011650">
    <property type="entry name" value="Peptidase_M20_dimer"/>
</dbReference>
<keyword evidence="7" id="KW-0028">Amino-acid biosynthesis</keyword>
<evidence type="ECO:0000256" key="7">
    <source>
        <dbReference type="ARBA" id="ARBA00022605"/>
    </source>
</evidence>
<dbReference type="NCBIfam" id="TIGR01910">
    <property type="entry name" value="DapE-ArgE"/>
    <property type="match status" value="1"/>
</dbReference>
<evidence type="ECO:0000256" key="9">
    <source>
        <dbReference type="ARBA" id="ARBA00022801"/>
    </source>
</evidence>
<evidence type="ECO:0000256" key="8">
    <source>
        <dbReference type="ARBA" id="ARBA00022723"/>
    </source>
</evidence>
<dbReference type="GO" id="GO:0009014">
    <property type="term" value="F:succinyl-diaminopimelate desuccinylase activity"/>
    <property type="evidence" value="ECO:0007669"/>
    <property type="project" value="UniProtKB-EC"/>
</dbReference>
<keyword evidence="9 14" id="KW-0378">Hydrolase</keyword>
<dbReference type="EMBL" id="VSSQ01004905">
    <property type="protein sequence ID" value="MPM27089.1"/>
    <property type="molecule type" value="Genomic_DNA"/>
</dbReference>
<dbReference type="EC" id="3.5.1.18" evidence="5"/>
<feature type="domain" description="Peptidase M20 dimerisation" evidence="13">
    <location>
        <begin position="165"/>
        <end position="268"/>
    </location>
</feature>
<dbReference type="PANTHER" id="PTHR43808">
    <property type="entry name" value="ACETYLORNITHINE DEACETYLASE"/>
    <property type="match status" value="1"/>
</dbReference>
<dbReference type="InterPro" id="IPR036264">
    <property type="entry name" value="Bact_exopeptidase_dim_dom"/>
</dbReference>
<proteinExistence type="inferred from homology"/>
<gene>
    <name evidence="14" type="primary">argE_4</name>
    <name evidence="14" type="ORF">SDC9_73594</name>
</gene>
<comment type="caution">
    <text evidence="14">The sequence shown here is derived from an EMBL/GenBank/DDBJ whole genome shotgun (WGS) entry which is preliminary data.</text>
</comment>
<dbReference type="GO" id="GO:0009089">
    <property type="term" value="P:lysine biosynthetic process via diaminopimelate"/>
    <property type="evidence" value="ECO:0007669"/>
    <property type="project" value="UniProtKB-UniPathway"/>
</dbReference>
<reference evidence="14" key="1">
    <citation type="submission" date="2019-08" db="EMBL/GenBank/DDBJ databases">
        <authorList>
            <person name="Kucharzyk K."/>
            <person name="Murdoch R.W."/>
            <person name="Higgins S."/>
            <person name="Loffler F."/>
        </authorList>
    </citation>
    <scope>NUCLEOTIDE SEQUENCE</scope>
</reference>
<evidence type="ECO:0000256" key="4">
    <source>
        <dbReference type="ARBA" id="ARBA00006247"/>
    </source>
</evidence>
<dbReference type="Pfam" id="PF01546">
    <property type="entry name" value="Peptidase_M20"/>
    <property type="match status" value="1"/>
</dbReference>
<comment type="cofactor">
    <cofactor evidence="2">
        <name>Zn(2+)</name>
        <dbReference type="ChEBI" id="CHEBI:29105"/>
    </cofactor>
</comment>
<dbReference type="InterPro" id="IPR001261">
    <property type="entry name" value="ArgE/DapE_CS"/>
</dbReference>
<dbReference type="CDD" id="cd08659">
    <property type="entry name" value="M20_ArgE_DapE-like"/>
    <property type="match status" value="1"/>
</dbReference>
<dbReference type="InterPro" id="IPR002933">
    <property type="entry name" value="Peptidase_M20"/>
</dbReference>
<comment type="catalytic activity">
    <reaction evidence="12">
        <text>N-succinyl-(2S,6S)-2,6-diaminopimelate + H2O = (2S,6S)-2,6-diaminopimelate + succinate</text>
        <dbReference type="Rhea" id="RHEA:22608"/>
        <dbReference type="ChEBI" id="CHEBI:15377"/>
        <dbReference type="ChEBI" id="CHEBI:30031"/>
        <dbReference type="ChEBI" id="CHEBI:57609"/>
        <dbReference type="ChEBI" id="CHEBI:58087"/>
        <dbReference type="EC" id="3.5.1.18"/>
    </reaction>
</comment>
<dbReference type="UniPathway" id="UPA00034">
    <property type="reaction ID" value="UER00021"/>
</dbReference>
<dbReference type="Pfam" id="PF07687">
    <property type="entry name" value="M20_dimer"/>
    <property type="match status" value="1"/>
</dbReference>
<evidence type="ECO:0000256" key="3">
    <source>
        <dbReference type="ARBA" id="ARBA00005130"/>
    </source>
</evidence>
<evidence type="ECO:0000256" key="12">
    <source>
        <dbReference type="ARBA" id="ARBA00051301"/>
    </source>
</evidence>
<comment type="similarity">
    <text evidence="4">Belongs to the peptidase M20A family.</text>
</comment>
<name>A0A644YFH0_9ZZZZ</name>
<evidence type="ECO:0000256" key="11">
    <source>
        <dbReference type="ARBA" id="ARBA00023285"/>
    </source>
</evidence>
<comment type="cofactor">
    <cofactor evidence="1">
        <name>Co(2+)</name>
        <dbReference type="ChEBI" id="CHEBI:48828"/>
    </cofactor>
</comment>
<evidence type="ECO:0000256" key="5">
    <source>
        <dbReference type="ARBA" id="ARBA00011921"/>
    </source>
</evidence>
<evidence type="ECO:0000256" key="1">
    <source>
        <dbReference type="ARBA" id="ARBA00001941"/>
    </source>
</evidence>
<dbReference type="SUPFAM" id="SSF55031">
    <property type="entry name" value="Bacterial exopeptidase dimerisation domain"/>
    <property type="match status" value="1"/>
</dbReference>
<evidence type="ECO:0000259" key="13">
    <source>
        <dbReference type="Pfam" id="PF07687"/>
    </source>
</evidence>
<evidence type="ECO:0000313" key="14">
    <source>
        <dbReference type="EMBL" id="MPM27089.1"/>
    </source>
</evidence>
<dbReference type="InterPro" id="IPR010182">
    <property type="entry name" value="ArgE/DapE"/>
</dbReference>
<organism evidence="14">
    <name type="scientific">bioreactor metagenome</name>
    <dbReference type="NCBI Taxonomy" id="1076179"/>
    <lineage>
        <taxon>unclassified sequences</taxon>
        <taxon>metagenomes</taxon>
        <taxon>ecological metagenomes</taxon>
    </lineage>
</organism>
<evidence type="ECO:0000256" key="10">
    <source>
        <dbReference type="ARBA" id="ARBA00022833"/>
    </source>
</evidence>
<protein>
    <recommendedName>
        <fullName evidence="6">Probable succinyl-diaminopimelate desuccinylase</fullName>
        <ecNumber evidence="5">3.5.1.18</ecNumber>
    </recommendedName>
</protein>
<dbReference type="GO" id="GO:0046872">
    <property type="term" value="F:metal ion binding"/>
    <property type="evidence" value="ECO:0007669"/>
    <property type="project" value="UniProtKB-KW"/>
</dbReference>
<dbReference type="Gene3D" id="3.30.70.360">
    <property type="match status" value="1"/>
</dbReference>
<comment type="pathway">
    <text evidence="3">Amino-acid biosynthesis; L-lysine biosynthesis via DAP pathway; LL-2,6-diaminopimelate from (S)-tetrahydrodipicolinate (succinylase route): step 3/3.</text>
</comment>
<dbReference type="InterPro" id="IPR050072">
    <property type="entry name" value="Peptidase_M20A"/>
</dbReference>